<feature type="signal peptide" evidence="1">
    <location>
        <begin position="1"/>
        <end position="26"/>
    </location>
</feature>
<dbReference type="PANTHER" id="PTHR30451">
    <property type="entry name" value="OUTER MEMBRANE USHER PROTEIN"/>
    <property type="match status" value="1"/>
</dbReference>
<dbReference type="InterPro" id="IPR000015">
    <property type="entry name" value="Fimb_usher"/>
</dbReference>
<dbReference type="Proteomes" id="UP001169719">
    <property type="component" value="Unassembled WGS sequence"/>
</dbReference>
<dbReference type="RefSeq" id="WP_289961413.1">
    <property type="nucleotide sequence ID" value="NZ_JAUEOZ010000001.1"/>
</dbReference>
<dbReference type="Pfam" id="PF00577">
    <property type="entry name" value="Usher"/>
    <property type="match status" value="1"/>
</dbReference>
<evidence type="ECO:0000313" key="3">
    <source>
        <dbReference type="Proteomes" id="UP001169719"/>
    </source>
</evidence>
<keyword evidence="3" id="KW-1185">Reference proteome</keyword>
<accession>A0ABT7XZS5</accession>
<organism evidence="2 3">
    <name type="scientific">Vibrio agarivorans</name>
    <dbReference type="NCBI Taxonomy" id="153622"/>
    <lineage>
        <taxon>Bacteria</taxon>
        <taxon>Pseudomonadati</taxon>
        <taxon>Pseudomonadota</taxon>
        <taxon>Gammaproteobacteria</taxon>
        <taxon>Vibrionales</taxon>
        <taxon>Vibrionaceae</taxon>
        <taxon>Vibrio</taxon>
    </lineage>
</organism>
<reference evidence="2" key="1">
    <citation type="submission" date="2024-05" db="EMBL/GenBank/DDBJ databases">
        <title>Genome Sequences of Four Agar- Degrading Marine Bacteria.</title>
        <authorList>
            <person name="Phillips E.K."/>
            <person name="Shaffer J.C."/>
            <person name="Henson M.W."/>
            <person name="Temperton B."/>
            <person name="Thrash C.J."/>
            <person name="Martin M.O."/>
        </authorList>
    </citation>
    <scope>NUCLEOTIDE SEQUENCE</scope>
    <source>
        <strain evidence="2">EKP203</strain>
    </source>
</reference>
<comment type="caution">
    <text evidence="2">The sequence shown here is derived from an EMBL/GenBank/DDBJ whole genome shotgun (WGS) entry which is preliminary data.</text>
</comment>
<gene>
    <name evidence="2" type="ORF">QWJ08_07740</name>
</gene>
<dbReference type="Gene3D" id="2.60.40.3110">
    <property type="match status" value="1"/>
</dbReference>
<keyword evidence="1" id="KW-0732">Signal</keyword>
<evidence type="ECO:0000313" key="2">
    <source>
        <dbReference type="EMBL" id="MDN2481285.1"/>
    </source>
</evidence>
<evidence type="ECO:0000256" key="1">
    <source>
        <dbReference type="SAM" id="SignalP"/>
    </source>
</evidence>
<dbReference type="PANTHER" id="PTHR30451:SF5">
    <property type="entry name" value="SLR0019 PROTEIN"/>
    <property type="match status" value="1"/>
</dbReference>
<dbReference type="EMBL" id="JAUEOZ010000001">
    <property type="protein sequence ID" value="MDN2481285.1"/>
    <property type="molecule type" value="Genomic_DNA"/>
</dbReference>
<feature type="chain" id="PRO_5046116085" evidence="1">
    <location>
        <begin position="27"/>
        <end position="813"/>
    </location>
</feature>
<protein>
    <submittedName>
        <fullName evidence="2">Fimbria/pilus outer membrane usher protein</fullName>
    </submittedName>
</protein>
<sequence length="813" mass="89633">MRTSWMKLKSIVLVLSMIFSAPSKLAAQEWLFPLPLYLGTLPLGDVQAYSDGVEVSAISKPSIDPMLQQILTEEAYRRFEHLGEKMTVEQLDAIGVNVIMNASDLSLIMSIDSEAAREQQISFTNEYQKPIYSQAGFFAWHNVFNFSTDYQANDSYDNSDNYLGEWITSGNIGGVRGLNFETSGYASTGSLTDSSFYRGDAKLYVDNPDRPWRVSMGDVSLQSIGHIPSVELGGLAWERLYSEIQPTRNIQNGGTQAITLNESAELEVYVNDIFVSEFRLPPGRYLLDDLPLDAGSNDIRIEIRYVSGRTDTIVYSQFFNARLLREGISDFGVYAGLVSSIEDDKYQYDQDQTVGSAFYEYGVTDYLTVGANGVYHPDGNRAGAVVTLGTDWGNIGLRASSSYNKEQSEQGGIVSLDYAHQIWGADSYGLPNFRLSAEYQTDYNAIPWGDVELDSGYSVTSSYLFDLSLNTDLNFNGSYESFDGYEDKWYVSGELGWQLDDWSISGGVEHEEDPNEDLSDTRFIFSVAWSWSSETSDHSANVSYSSTTEKLRARFQKSSNEFVGSYGYRLTAEGDDDTQTYSGLTNYVGNRFNAEAEYGFTHEEDNNSHDVSARISTALSVVDSNVGWGRPYSGSVAIINVHRSLDADVYVNALADDEPESISTRAISNLASLDGGHVEAEVFVSSPDAPIGYNLGPSAHSVTAGSVTGHVIQVGSAASKTIIGTFTDTEGVPIELQQGRVVNEDMTVSFFTNKAGRFVLEGIAAGDYEVWLDGFDEPVGKLTIQDDNTNLVYLPTIKLEGVEHDDELPKDLI</sequence>
<proteinExistence type="predicted"/>
<name>A0ABT7XZS5_9VIBR</name>